<dbReference type="PANTHER" id="PTHR43685">
    <property type="entry name" value="GLYCOSYLTRANSFERASE"/>
    <property type="match status" value="1"/>
</dbReference>
<name>A0A5B8VCQ5_9BACT</name>
<dbReference type="EMBL" id="CP042435">
    <property type="protein sequence ID" value="QEC69082.1"/>
    <property type="molecule type" value="Genomic_DNA"/>
</dbReference>
<keyword evidence="3" id="KW-1185">Reference proteome</keyword>
<sequence>MYLKQSNGISVLICTYNGANRLGKTLAHLAAQVTVDSLKWEIILIDNNSNDNTSEISKNIWQQLSCKIPFYIFKEPRPGKSFALETGVSKSNYDILIICDDDNWLQENYVQYAYDFLQKNRTVGILGSFAEPYLDSAKPLWFDKYENVFAIGRQMPQTGIANKRNYLFGAGMVIRKEIYTTVAALNHEMFLTCRKGNELSSGGDSEICLLAMQLGYDLYYDEGLQFTHYISPGRLKWSYCVEMITKGFASPQIYYAIYDYCFNAVNKNEAADFENLYRWNMRKQKRILLNEISGAGNFFSSVAALLFSKPGNDKEIRIKTAINKLRYMQKNKKQLAADFEKILALAKRMQQVKALPMEQDKQQIIQQQ</sequence>
<organism evidence="2 3">
    <name type="scientific">Panacibacter ginsenosidivorans</name>
    <dbReference type="NCBI Taxonomy" id="1813871"/>
    <lineage>
        <taxon>Bacteria</taxon>
        <taxon>Pseudomonadati</taxon>
        <taxon>Bacteroidota</taxon>
        <taxon>Chitinophagia</taxon>
        <taxon>Chitinophagales</taxon>
        <taxon>Chitinophagaceae</taxon>
        <taxon>Panacibacter</taxon>
    </lineage>
</organism>
<keyword evidence="2" id="KW-0808">Transferase</keyword>
<dbReference type="KEGG" id="pgin:FRZ67_17840"/>
<dbReference type="CDD" id="cd00761">
    <property type="entry name" value="Glyco_tranf_GTA_type"/>
    <property type="match status" value="1"/>
</dbReference>
<evidence type="ECO:0000259" key="1">
    <source>
        <dbReference type="Pfam" id="PF00535"/>
    </source>
</evidence>
<dbReference type="InterPro" id="IPR001173">
    <property type="entry name" value="Glyco_trans_2-like"/>
</dbReference>
<dbReference type="InterPro" id="IPR050834">
    <property type="entry name" value="Glycosyltransf_2"/>
</dbReference>
<dbReference type="GO" id="GO:0016740">
    <property type="term" value="F:transferase activity"/>
    <property type="evidence" value="ECO:0007669"/>
    <property type="project" value="UniProtKB-KW"/>
</dbReference>
<feature type="domain" description="Glycosyltransferase 2-like" evidence="1">
    <location>
        <begin position="10"/>
        <end position="177"/>
    </location>
</feature>
<dbReference type="InterPro" id="IPR029044">
    <property type="entry name" value="Nucleotide-diphossugar_trans"/>
</dbReference>
<dbReference type="SUPFAM" id="SSF53448">
    <property type="entry name" value="Nucleotide-diphospho-sugar transferases"/>
    <property type="match status" value="1"/>
</dbReference>
<dbReference type="OrthoDB" id="786280at2"/>
<dbReference type="Proteomes" id="UP000321533">
    <property type="component" value="Chromosome"/>
</dbReference>
<reference evidence="2 3" key="1">
    <citation type="journal article" date="2016" name="Int. J. Syst. Evol. Microbiol.">
        <title>Panacibacter ginsenosidivorans gen. nov., sp. nov., with ginsenoside converting activity isolated from soil of a ginseng field.</title>
        <authorList>
            <person name="Siddiqi M.Z."/>
            <person name="Muhammad Shafi S."/>
            <person name="Choi K.D."/>
            <person name="Im W.T."/>
        </authorList>
    </citation>
    <scope>NUCLEOTIDE SEQUENCE [LARGE SCALE GENOMIC DNA]</scope>
    <source>
        <strain evidence="2 3">Gsoil1550</strain>
    </source>
</reference>
<proteinExistence type="predicted"/>
<protein>
    <submittedName>
        <fullName evidence="2">Glycosyltransferase family 2 protein</fullName>
    </submittedName>
</protein>
<accession>A0A5B8VCQ5</accession>
<dbReference type="Pfam" id="PF00535">
    <property type="entry name" value="Glycos_transf_2"/>
    <property type="match status" value="1"/>
</dbReference>
<dbReference type="AlphaFoldDB" id="A0A5B8VCQ5"/>
<evidence type="ECO:0000313" key="3">
    <source>
        <dbReference type="Proteomes" id="UP000321533"/>
    </source>
</evidence>
<dbReference type="Gene3D" id="3.90.550.10">
    <property type="entry name" value="Spore Coat Polysaccharide Biosynthesis Protein SpsA, Chain A"/>
    <property type="match status" value="1"/>
</dbReference>
<dbReference type="PANTHER" id="PTHR43685:SF2">
    <property type="entry name" value="GLYCOSYLTRANSFERASE 2-LIKE DOMAIN-CONTAINING PROTEIN"/>
    <property type="match status" value="1"/>
</dbReference>
<dbReference type="RefSeq" id="WP_147191778.1">
    <property type="nucleotide sequence ID" value="NZ_CP042435.1"/>
</dbReference>
<evidence type="ECO:0000313" key="2">
    <source>
        <dbReference type="EMBL" id="QEC69082.1"/>
    </source>
</evidence>
<gene>
    <name evidence="2" type="ORF">FRZ67_17840</name>
</gene>